<feature type="chain" id="PRO_5009921551" description="DUF4421 domain-containing protein" evidence="1">
    <location>
        <begin position="22"/>
        <end position="345"/>
    </location>
</feature>
<accession>A0A1M6V2Y3</accession>
<dbReference type="RefSeq" id="WP_073076889.1">
    <property type="nucleotide sequence ID" value="NZ_FRBL01000001.1"/>
</dbReference>
<gene>
    <name evidence="2" type="ORF">SAMN05444266_10142</name>
</gene>
<proteinExistence type="predicted"/>
<feature type="signal peptide" evidence="1">
    <location>
        <begin position="1"/>
        <end position="21"/>
    </location>
</feature>
<dbReference type="Pfam" id="PF14391">
    <property type="entry name" value="DUF4421"/>
    <property type="match status" value="1"/>
</dbReference>
<evidence type="ECO:0000256" key="1">
    <source>
        <dbReference type="SAM" id="SignalP"/>
    </source>
</evidence>
<protein>
    <recommendedName>
        <fullName evidence="4">DUF4421 domain-containing protein</fullName>
    </recommendedName>
</protein>
<reference evidence="2 3" key="1">
    <citation type="submission" date="2016-11" db="EMBL/GenBank/DDBJ databases">
        <authorList>
            <person name="Jaros S."/>
            <person name="Januszkiewicz K."/>
            <person name="Wedrychowicz H."/>
        </authorList>
    </citation>
    <scope>NUCLEOTIDE SEQUENCE [LARGE SCALE GENOMIC DNA]</scope>
    <source>
        <strain evidence="2 3">DSM 27406</strain>
    </source>
</reference>
<dbReference type="Proteomes" id="UP000184420">
    <property type="component" value="Unassembled WGS sequence"/>
</dbReference>
<evidence type="ECO:0000313" key="2">
    <source>
        <dbReference type="EMBL" id="SHK75731.1"/>
    </source>
</evidence>
<evidence type="ECO:0008006" key="4">
    <source>
        <dbReference type="Google" id="ProtNLM"/>
    </source>
</evidence>
<keyword evidence="3" id="KW-1185">Reference proteome</keyword>
<dbReference type="EMBL" id="FRBL01000001">
    <property type="protein sequence ID" value="SHK75731.1"/>
    <property type="molecule type" value="Genomic_DNA"/>
</dbReference>
<organism evidence="2 3">
    <name type="scientific">Chitinophaga jiangningensis</name>
    <dbReference type="NCBI Taxonomy" id="1419482"/>
    <lineage>
        <taxon>Bacteria</taxon>
        <taxon>Pseudomonadati</taxon>
        <taxon>Bacteroidota</taxon>
        <taxon>Chitinophagia</taxon>
        <taxon>Chitinophagales</taxon>
        <taxon>Chitinophagaceae</taxon>
        <taxon>Chitinophaga</taxon>
    </lineage>
</organism>
<sequence length="345" mass="39565">MVKRIFLFCCLTCFALIQAKAQSAFLSWLKTETDTNYVKDYTDKVTFRLYGSRKFNSYDIVDTRQNKDIKYRPNSPFNIGFGANYKFLGLNLGFNLPFVNRHNDKYGKTKYLDLQTHIYLRKLVVDFYGQSYKGYYVANPTEVFGKAYALQNPYPQRPDIKSLAIGLAGQYVFNDKRFSYRAPNLQNEYQAKSAGSFLAGGDVFYVQVAGDSSLVPSNLADTSFLHDIHYYKSNIMSTTASVGYAYTFVYKAHWFLSLSLTGGLGINRTKLFLESGIVTRDFGWQINNNIRASIGYNSPRYFAGIHYVANTNRSEMSLPNTFQTFSAGNFRVSMVRRFTLRHKLF</sequence>
<dbReference type="AlphaFoldDB" id="A0A1M6V2Y3"/>
<dbReference type="InterPro" id="IPR025535">
    <property type="entry name" value="DUF4421"/>
</dbReference>
<evidence type="ECO:0000313" key="3">
    <source>
        <dbReference type="Proteomes" id="UP000184420"/>
    </source>
</evidence>
<name>A0A1M6V2Y3_9BACT</name>
<keyword evidence="1" id="KW-0732">Signal</keyword>
<dbReference type="STRING" id="1419482.SAMN05444266_10142"/>